<dbReference type="Pfam" id="PF00932">
    <property type="entry name" value="LTD"/>
    <property type="match status" value="2"/>
</dbReference>
<evidence type="ECO:0000259" key="4">
    <source>
        <dbReference type="PROSITE" id="PS51841"/>
    </source>
</evidence>
<evidence type="ECO:0000313" key="6">
    <source>
        <dbReference type="Proteomes" id="UP000279089"/>
    </source>
</evidence>
<feature type="signal peptide" evidence="3">
    <location>
        <begin position="1"/>
        <end position="19"/>
    </location>
</feature>
<sequence>MQPIVCGLFTALLPFAASAQVSESFTDGNFSHDPAWQGMDTSFQVKDGKLQSRHSRPNSSFYLSTASTAALDAQWEFWAHLDLSTSSQNYADVYLTAETPQLDAGYFVRIGYNTDDVSLYYKDNKGATTRLIDGRDGITAGALRIRVTRTGEGEWTLYTNATEEGKVRDTTYMLSAWFGVMIRQSTASFFGKHYFDDIIIKPLDTMPPYVPRRYDVLIHEIMADPSPSAGLPEAEFIELRNVSGKEIDLGGWLLKGRSIQAVLPAYKLLADSIVVITSSSNTSMFHPAISGGSSLAVSNEGELIALYDNKGAVIHAVDFRADWYGGGIKGQGGWSLEMKDVKWPCAGAENFAAGGTPGRKNAVEENTTAPGLPQLSRVSVIDSQHIRLHYTAPLDSAAASDIGLAEAPLFHTITINLPAPMTAGTIYHLDIQGLKDCNGRALPPTTTPYALPQPIAANDLVLSELLFDPPQGAQDFIELYNRSAKAVDLSGLYLAQRDELGAMKPALPLLQKPYLLLPGEYIAFTEDISAICRHYSCLGRMEPIPALPTMPQDEGTIVLLKADGQVIDEFSYKKALHAGILHDTKGISLERLSMEKPAQEPGNWHSAASTAGYATPGYQNSRKTPDMPGEAWFTVQPEVFSPDNDGHDDLAFVRWNFPAPDFTVNMTVYDAQGRIVRQLAKNLLAGNTGSISWDGRKEDGVVAAPGIYIFFSRIFDGKGNVRQWKHTVVLKRGN</sequence>
<protein>
    <recommendedName>
        <fullName evidence="4">LTD domain-containing protein</fullName>
    </recommendedName>
</protein>
<dbReference type="InterPro" id="IPR001322">
    <property type="entry name" value="Lamin_tail_dom"/>
</dbReference>
<proteinExistence type="predicted"/>
<dbReference type="InterPro" id="IPR025965">
    <property type="entry name" value="FlgD/Vpr_Ig-like"/>
</dbReference>
<dbReference type="RefSeq" id="WP_123864660.1">
    <property type="nucleotide sequence ID" value="NZ_QXZY01000008.1"/>
</dbReference>
<feature type="domain" description="LTD" evidence="4">
    <location>
        <begin position="442"/>
        <end position="574"/>
    </location>
</feature>
<dbReference type="Gene3D" id="2.60.120.560">
    <property type="entry name" value="Exo-inulinase, domain 1"/>
    <property type="match status" value="1"/>
</dbReference>
<evidence type="ECO:0000256" key="1">
    <source>
        <dbReference type="ARBA" id="ARBA00022729"/>
    </source>
</evidence>
<dbReference type="InterPro" id="IPR036415">
    <property type="entry name" value="Lamin_tail_dom_sf"/>
</dbReference>
<evidence type="ECO:0000313" key="5">
    <source>
        <dbReference type="EMBL" id="RPD40344.1"/>
    </source>
</evidence>
<keyword evidence="6" id="KW-1185">Reference proteome</keyword>
<reference evidence="6" key="1">
    <citation type="submission" date="2018-11" db="EMBL/GenBank/DDBJ databases">
        <title>Chitinophaga lutea sp.nov., isolate from arsenic contaminated soil.</title>
        <authorList>
            <person name="Zong Y."/>
        </authorList>
    </citation>
    <scope>NUCLEOTIDE SEQUENCE [LARGE SCALE GENOMIC DNA]</scope>
    <source>
        <strain evidence="6">YLT18</strain>
    </source>
</reference>
<evidence type="ECO:0000256" key="2">
    <source>
        <dbReference type="SAM" id="MobiDB-lite"/>
    </source>
</evidence>
<dbReference type="Gene3D" id="2.60.40.1220">
    <property type="match status" value="1"/>
</dbReference>
<feature type="region of interest" description="Disordered" evidence="2">
    <location>
        <begin position="598"/>
        <end position="627"/>
    </location>
</feature>
<dbReference type="PROSITE" id="PS51841">
    <property type="entry name" value="LTD"/>
    <property type="match status" value="2"/>
</dbReference>
<dbReference type="SUPFAM" id="SSF74853">
    <property type="entry name" value="Lamin A/C globular tail domain"/>
    <property type="match status" value="1"/>
</dbReference>
<dbReference type="Pfam" id="PF13860">
    <property type="entry name" value="FlgD_ig"/>
    <property type="match status" value="1"/>
</dbReference>
<dbReference type="AlphaFoldDB" id="A0A3N4M9F3"/>
<feature type="domain" description="LTD" evidence="4">
    <location>
        <begin position="207"/>
        <end position="321"/>
    </location>
</feature>
<organism evidence="5 6">
    <name type="scientific">Chitinophaga barathri</name>
    <dbReference type="NCBI Taxonomy" id="1647451"/>
    <lineage>
        <taxon>Bacteria</taxon>
        <taxon>Pseudomonadati</taxon>
        <taxon>Bacteroidota</taxon>
        <taxon>Chitinophagia</taxon>
        <taxon>Chitinophagales</taxon>
        <taxon>Chitinophagaceae</taxon>
        <taxon>Chitinophaga</taxon>
    </lineage>
</organism>
<evidence type="ECO:0000256" key="3">
    <source>
        <dbReference type="SAM" id="SignalP"/>
    </source>
</evidence>
<dbReference type="Proteomes" id="UP000279089">
    <property type="component" value="Unassembled WGS sequence"/>
</dbReference>
<keyword evidence="1 3" id="KW-0732">Signal</keyword>
<name>A0A3N4M9F3_9BACT</name>
<comment type="caution">
    <text evidence="5">The sequence shown here is derived from an EMBL/GenBank/DDBJ whole genome shotgun (WGS) entry which is preliminary data.</text>
</comment>
<feature type="chain" id="PRO_5018158701" description="LTD domain-containing protein" evidence="3">
    <location>
        <begin position="20"/>
        <end position="734"/>
    </location>
</feature>
<dbReference type="Gene3D" id="2.60.40.4070">
    <property type="match status" value="1"/>
</dbReference>
<dbReference type="Gene3D" id="2.60.40.1260">
    <property type="entry name" value="Lamin Tail domain"/>
    <property type="match status" value="1"/>
</dbReference>
<dbReference type="InterPro" id="IPR014755">
    <property type="entry name" value="Cu-Rt/internalin_Ig-like"/>
</dbReference>
<gene>
    <name evidence="5" type="ORF">EG028_13575</name>
</gene>
<dbReference type="EMBL" id="RMBX01000007">
    <property type="protein sequence ID" value="RPD40344.1"/>
    <property type="molecule type" value="Genomic_DNA"/>
</dbReference>
<accession>A0A3N4M9F3</accession>